<name>D9R9L8_LACSW</name>
<dbReference type="PRINTS" id="PR00035">
    <property type="entry name" value="HTHGNTR"/>
</dbReference>
<evidence type="ECO:0000313" key="6">
    <source>
        <dbReference type="Proteomes" id="UP000001662"/>
    </source>
</evidence>
<keyword evidence="1" id="KW-0805">Transcription regulation</keyword>
<evidence type="ECO:0000313" key="5">
    <source>
        <dbReference type="EMBL" id="ADL04068.1"/>
    </source>
</evidence>
<evidence type="ECO:0000259" key="4">
    <source>
        <dbReference type="PROSITE" id="PS50949"/>
    </source>
</evidence>
<dbReference type="SMART" id="SM00866">
    <property type="entry name" value="UTRA"/>
    <property type="match status" value="1"/>
</dbReference>
<proteinExistence type="predicted"/>
<sequence length="248" mass="28746">MKIKGMSAMSLDRQKPRDEAMEKIENYIIKHHLKPDEKLPSERSMSEMWNFNRSTLRSAIKQLILEGKIYNKNGSGTYVAREKLVRNLQDVYGFYQIAQTAGRRVDTRVLLMDFCETPKNIGRKMKLPLGHKLIRLVRLRYLDGIPVLISTIYLDAQRFAGLEQMDLNKVSLYAVLKEQYDVEVSGGMEKLSIAYCDEEEAGYLEIEEGAPVIYQSGVTMDQQDTVFEYFKEIIRSEYVCFASELTRR</sequence>
<dbReference type="CDD" id="cd07377">
    <property type="entry name" value="WHTH_GntR"/>
    <property type="match status" value="1"/>
</dbReference>
<dbReference type="InterPro" id="IPR036390">
    <property type="entry name" value="WH_DNA-bd_sf"/>
</dbReference>
<protein>
    <submittedName>
        <fullName evidence="5">Transcriptional regulator, GntR family</fullName>
    </submittedName>
</protein>
<evidence type="ECO:0000256" key="1">
    <source>
        <dbReference type="ARBA" id="ARBA00023015"/>
    </source>
</evidence>
<dbReference type="InterPro" id="IPR011663">
    <property type="entry name" value="UTRA"/>
</dbReference>
<dbReference type="Pfam" id="PF07702">
    <property type="entry name" value="UTRA"/>
    <property type="match status" value="1"/>
</dbReference>
<dbReference type="InterPro" id="IPR028978">
    <property type="entry name" value="Chorismate_lyase_/UTRA_dom_sf"/>
</dbReference>
<dbReference type="InterPro" id="IPR050679">
    <property type="entry name" value="Bact_HTH_transcr_reg"/>
</dbReference>
<dbReference type="Gene3D" id="3.40.1410.10">
    <property type="entry name" value="Chorismate lyase-like"/>
    <property type="match status" value="1"/>
</dbReference>
<dbReference type="KEGG" id="csh:Closa_1469"/>
<feature type="domain" description="HTH gntR-type" evidence="4">
    <location>
        <begin position="14"/>
        <end position="82"/>
    </location>
</feature>
<dbReference type="GO" id="GO:0045892">
    <property type="term" value="P:negative regulation of DNA-templated transcription"/>
    <property type="evidence" value="ECO:0007669"/>
    <property type="project" value="TreeGrafter"/>
</dbReference>
<dbReference type="EMBL" id="CP002109">
    <property type="protein sequence ID" value="ADL04068.1"/>
    <property type="molecule type" value="Genomic_DNA"/>
</dbReference>
<accession>D9R9L8</accession>
<evidence type="ECO:0000256" key="3">
    <source>
        <dbReference type="ARBA" id="ARBA00023163"/>
    </source>
</evidence>
<dbReference type="InterPro" id="IPR000524">
    <property type="entry name" value="Tscrpt_reg_HTH_GntR"/>
</dbReference>
<dbReference type="InterPro" id="IPR036388">
    <property type="entry name" value="WH-like_DNA-bd_sf"/>
</dbReference>
<keyword evidence="6" id="KW-1185">Reference proteome</keyword>
<gene>
    <name evidence="5" type="ordered locus">Closa_1469</name>
</gene>
<keyword evidence="2" id="KW-0238">DNA-binding</keyword>
<dbReference type="AlphaFoldDB" id="D9R9L8"/>
<dbReference type="PROSITE" id="PS50949">
    <property type="entry name" value="HTH_GNTR"/>
    <property type="match status" value="1"/>
</dbReference>
<dbReference type="eggNOG" id="COG2188">
    <property type="taxonomic scope" value="Bacteria"/>
</dbReference>
<dbReference type="Gene3D" id="1.10.10.10">
    <property type="entry name" value="Winged helix-like DNA-binding domain superfamily/Winged helix DNA-binding domain"/>
    <property type="match status" value="1"/>
</dbReference>
<dbReference type="PANTHER" id="PTHR44846:SF1">
    <property type="entry name" value="MANNOSYL-D-GLYCERATE TRANSPORT_METABOLISM SYSTEM REPRESSOR MNGR-RELATED"/>
    <property type="match status" value="1"/>
</dbReference>
<reference evidence="5" key="1">
    <citation type="submission" date="2010-07" db="EMBL/GenBank/DDBJ databases">
        <title>Complete sequence of Clostridium saccharolyticum WM1.</title>
        <authorList>
            <consortium name="US DOE Joint Genome Institute"/>
            <person name="Lucas S."/>
            <person name="Copeland A."/>
            <person name="Lapidus A."/>
            <person name="Cheng J.-F."/>
            <person name="Bruce D."/>
            <person name="Goodwin L."/>
            <person name="Pitluck S."/>
            <person name="Chertkov O."/>
            <person name="Detter J.C."/>
            <person name="Han C."/>
            <person name="Tapia R."/>
            <person name="Land M."/>
            <person name="Hauser L."/>
            <person name="Chang Y.-J."/>
            <person name="Jeffries C."/>
            <person name="Kyrpides N."/>
            <person name="Ivanova N."/>
            <person name="Mikhailova N."/>
            <person name="Mouttaki H."/>
            <person name="Lin L."/>
            <person name="Zhou J."/>
            <person name="Hemme C.L."/>
            <person name="Woyke T."/>
        </authorList>
    </citation>
    <scope>NUCLEOTIDE SEQUENCE [LARGE SCALE GENOMIC DNA]</scope>
    <source>
        <strain evidence="5">WM1</strain>
    </source>
</reference>
<dbReference type="Pfam" id="PF00392">
    <property type="entry name" value="GntR"/>
    <property type="match status" value="1"/>
</dbReference>
<dbReference type="SUPFAM" id="SSF64288">
    <property type="entry name" value="Chorismate lyase-like"/>
    <property type="match status" value="1"/>
</dbReference>
<dbReference type="SMART" id="SM00345">
    <property type="entry name" value="HTH_GNTR"/>
    <property type="match status" value="1"/>
</dbReference>
<dbReference type="GO" id="GO:0003700">
    <property type="term" value="F:DNA-binding transcription factor activity"/>
    <property type="evidence" value="ECO:0007669"/>
    <property type="project" value="InterPro"/>
</dbReference>
<dbReference type="STRING" id="610130.Closa_1469"/>
<dbReference type="PANTHER" id="PTHR44846">
    <property type="entry name" value="MANNOSYL-D-GLYCERATE TRANSPORT/METABOLISM SYSTEM REPRESSOR MNGR-RELATED"/>
    <property type="match status" value="1"/>
</dbReference>
<organism evidence="5 6">
    <name type="scientific">Lacrimispora saccharolytica (strain ATCC 35040 / DSM 2544 / NRCC 2533 / WM1)</name>
    <name type="common">Clostridium saccharolyticum</name>
    <dbReference type="NCBI Taxonomy" id="610130"/>
    <lineage>
        <taxon>Bacteria</taxon>
        <taxon>Bacillati</taxon>
        <taxon>Bacillota</taxon>
        <taxon>Clostridia</taxon>
        <taxon>Lachnospirales</taxon>
        <taxon>Lachnospiraceae</taxon>
        <taxon>Lacrimispora</taxon>
    </lineage>
</organism>
<dbReference type="SUPFAM" id="SSF46785">
    <property type="entry name" value="Winged helix' DNA-binding domain"/>
    <property type="match status" value="1"/>
</dbReference>
<dbReference type="Proteomes" id="UP000001662">
    <property type="component" value="Chromosome"/>
</dbReference>
<dbReference type="GO" id="GO:0003677">
    <property type="term" value="F:DNA binding"/>
    <property type="evidence" value="ECO:0007669"/>
    <property type="project" value="UniProtKB-KW"/>
</dbReference>
<dbReference type="HOGENOM" id="CLU_063236_2_1_9"/>
<dbReference type="PaxDb" id="610130-Closa_1469"/>
<evidence type="ECO:0000256" key="2">
    <source>
        <dbReference type="ARBA" id="ARBA00023125"/>
    </source>
</evidence>
<keyword evidence="3" id="KW-0804">Transcription</keyword>